<feature type="transmembrane region" description="Helical" evidence="1">
    <location>
        <begin position="12"/>
        <end position="28"/>
    </location>
</feature>
<proteinExistence type="predicted"/>
<keyword evidence="4" id="KW-1185">Reference proteome</keyword>
<organism evidence="3 4">
    <name type="scientific">Sphingopyxis fribergensis</name>
    <dbReference type="NCBI Taxonomy" id="1515612"/>
    <lineage>
        <taxon>Bacteria</taxon>
        <taxon>Pseudomonadati</taxon>
        <taxon>Pseudomonadota</taxon>
        <taxon>Alphaproteobacteria</taxon>
        <taxon>Sphingomonadales</taxon>
        <taxon>Sphingomonadaceae</taxon>
        <taxon>Sphingopyxis</taxon>
    </lineage>
</organism>
<dbReference type="Proteomes" id="UP000030907">
    <property type="component" value="Chromosome"/>
</dbReference>
<dbReference type="GO" id="GO:0080120">
    <property type="term" value="P:CAAX-box protein maturation"/>
    <property type="evidence" value="ECO:0007669"/>
    <property type="project" value="UniProtKB-ARBA"/>
</dbReference>
<feature type="transmembrane region" description="Helical" evidence="1">
    <location>
        <begin position="77"/>
        <end position="96"/>
    </location>
</feature>
<dbReference type="Pfam" id="PF02517">
    <property type="entry name" value="Rce1-like"/>
    <property type="match status" value="1"/>
</dbReference>
<dbReference type="STRING" id="1515612.SKP52_07010"/>
<dbReference type="PANTHER" id="PTHR36435">
    <property type="entry name" value="SLR1288 PROTEIN"/>
    <property type="match status" value="1"/>
</dbReference>
<feature type="transmembrane region" description="Helical" evidence="1">
    <location>
        <begin position="195"/>
        <end position="214"/>
    </location>
</feature>
<accession>A0A0A7PED3</accession>
<sequence length="251" mass="27253">MRVRPNWKPAVCVYLVYNAIIFATWGAVGARYTDMVSDRVAFASLVIPLGLGAFFMASSVSWFGWWKPALGEGRRGGPPWALLLVLSGMIGMVLVNSTATDWHSFSPAHLTTLVLAGILVGFNEELLARGVLVTGLRGSTANEVRVCLLSSLLFGAMHIPNALFGIPLFASLIQCLFAALMGGAFYVLRRVSGSIWLPMLMHGAWDFTSFSVQAVGQRPALSPVMQFGTYFLAIIAVIAVLRHERRIASPH</sequence>
<dbReference type="InterPro" id="IPR003675">
    <property type="entry name" value="Rce1/LyrA-like_dom"/>
</dbReference>
<protein>
    <recommendedName>
        <fullName evidence="2">CAAX prenyl protease 2/Lysostaphin resistance protein A-like domain-containing protein</fullName>
    </recommendedName>
</protein>
<evidence type="ECO:0000259" key="2">
    <source>
        <dbReference type="Pfam" id="PF02517"/>
    </source>
</evidence>
<keyword evidence="1" id="KW-1133">Transmembrane helix</keyword>
<gene>
    <name evidence="3" type="ORF">SKP52_07010</name>
</gene>
<dbReference type="GO" id="GO:0004175">
    <property type="term" value="F:endopeptidase activity"/>
    <property type="evidence" value="ECO:0007669"/>
    <property type="project" value="UniProtKB-ARBA"/>
</dbReference>
<feature type="transmembrane region" description="Helical" evidence="1">
    <location>
        <begin position="40"/>
        <end position="65"/>
    </location>
</feature>
<reference evidence="3 4" key="1">
    <citation type="journal article" date="2015" name="Int. J. Syst. Evol. Microbiol.">
        <title>Description of Sphingopyxis fribergensis sp. nov. - a soil bacterium with the ability to degrade styrene and phenylacetic acid.</title>
        <authorList>
            <person name="Oelschlagel M."/>
            <person name="Ruckert C."/>
            <person name="Kalinowski J."/>
            <person name="Schmidt G."/>
            <person name="Schlomann M."/>
            <person name="Tischler D."/>
        </authorList>
    </citation>
    <scope>NUCLEOTIDE SEQUENCE [LARGE SCALE GENOMIC DNA]</scope>
    <source>
        <strain evidence="3 4">Kp5.2</strain>
    </source>
</reference>
<dbReference type="AlphaFoldDB" id="A0A0A7PED3"/>
<dbReference type="EMBL" id="CP009122">
    <property type="protein sequence ID" value="AJA08324.1"/>
    <property type="molecule type" value="Genomic_DNA"/>
</dbReference>
<keyword evidence="1" id="KW-0472">Membrane</keyword>
<name>A0A0A7PED3_9SPHN</name>
<feature type="domain" description="CAAX prenyl protease 2/Lysostaphin resistance protein A-like" evidence="2">
    <location>
        <begin position="110"/>
        <end position="207"/>
    </location>
</feature>
<evidence type="ECO:0000313" key="4">
    <source>
        <dbReference type="Proteomes" id="UP000030907"/>
    </source>
</evidence>
<dbReference type="KEGG" id="sphk:SKP52_07010"/>
<dbReference type="HOGENOM" id="CLU_088478_1_0_5"/>
<dbReference type="RefSeq" id="WP_052207935.1">
    <property type="nucleotide sequence ID" value="NZ_CP009122.1"/>
</dbReference>
<feature type="transmembrane region" description="Helical" evidence="1">
    <location>
        <begin position="220"/>
        <end position="241"/>
    </location>
</feature>
<keyword evidence="1" id="KW-0812">Transmembrane</keyword>
<evidence type="ECO:0000313" key="3">
    <source>
        <dbReference type="EMBL" id="AJA08324.1"/>
    </source>
</evidence>
<dbReference type="InterPro" id="IPR052710">
    <property type="entry name" value="CAAX_protease"/>
</dbReference>
<dbReference type="PANTHER" id="PTHR36435:SF1">
    <property type="entry name" value="CAAX AMINO TERMINAL PROTEASE FAMILY PROTEIN"/>
    <property type="match status" value="1"/>
</dbReference>
<evidence type="ECO:0000256" key="1">
    <source>
        <dbReference type="SAM" id="Phobius"/>
    </source>
</evidence>
<feature type="transmembrane region" description="Helical" evidence="1">
    <location>
        <begin position="166"/>
        <end position="188"/>
    </location>
</feature>